<keyword evidence="3" id="KW-1185">Reference proteome</keyword>
<sequence>MKTKAEQAKQGDKKDLTRSTTLNNGGLKTDRPLSEKDEVKQAESRMSKPLRHHL</sequence>
<feature type="region of interest" description="Disordered" evidence="1">
    <location>
        <begin position="1"/>
        <end position="54"/>
    </location>
</feature>
<dbReference type="RefSeq" id="WP_157682055.1">
    <property type="nucleotide sequence ID" value="NZ_LT629740.1"/>
</dbReference>
<evidence type="ECO:0000313" key="2">
    <source>
        <dbReference type="EMBL" id="SDS38792.1"/>
    </source>
</evidence>
<proteinExistence type="predicted"/>
<dbReference type="STRING" id="652787.SAMN05216490_1065"/>
<organism evidence="2 3">
    <name type="scientific">Mucilaginibacter mallensis</name>
    <dbReference type="NCBI Taxonomy" id="652787"/>
    <lineage>
        <taxon>Bacteria</taxon>
        <taxon>Pseudomonadati</taxon>
        <taxon>Bacteroidota</taxon>
        <taxon>Sphingobacteriia</taxon>
        <taxon>Sphingobacteriales</taxon>
        <taxon>Sphingobacteriaceae</taxon>
        <taxon>Mucilaginibacter</taxon>
    </lineage>
</organism>
<reference evidence="2 3" key="1">
    <citation type="submission" date="2016-10" db="EMBL/GenBank/DDBJ databases">
        <authorList>
            <person name="de Groot N.N."/>
        </authorList>
    </citation>
    <scope>NUCLEOTIDE SEQUENCE [LARGE SCALE GENOMIC DNA]</scope>
    <source>
        <strain evidence="2 3">MP1X4</strain>
    </source>
</reference>
<protein>
    <submittedName>
        <fullName evidence="2">Uncharacterized protein</fullName>
    </submittedName>
</protein>
<evidence type="ECO:0000313" key="3">
    <source>
        <dbReference type="Proteomes" id="UP000199679"/>
    </source>
</evidence>
<accession>A0A1H1RSY3</accession>
<feature type="compositionally biased region" description="Basic and acidic residues" evidence="1">
    <location>
        <begin position="28"/>
        <end position="46"/>
    </location>
</feature>
<dbReference type="AlphaFoldDB" id="A0A1H1RSY3"/>
<name>A0A1H1RSY3_MUCMA</name>
<dbReference type="Proteomes" id="UP000199679">
    <property type="component" value="Chromosome I"/>
</dbReference>
<gene>
    <name evidence="2" type="ORF">SAMN05216490_1065</name>
</gene>
<feature type="compositionally biased region" description="Basic and acidic residues" evidence="1">
    <location>
        <begin position="1"/>
        <end position="17"/>
    </location>
</feature>
<dbReference type="EMBL" id="LT629740">
    <property type="protein sequence ID" value="SDS38792.1"/>
    <property type="molecule type" value="Genomic_DNA"/>
</dbReference>
<evidence type="ECO:0000256" key="1">
    <source>
        <dbReference type="SAM" id="MobiDB-lite"/>
    </source>
</evidence>